<dbReference type="Proteomes" id="UP000501989">
    <property type="component" value="Chromosome"/>
</dbReference>
<keyword evidence="2" id="KW-1185">Reference proteome</keyword>
<dbReference type="GO" id="GO:0016740">
    <property type="term" value="F:transferase activity"/>
    <property type="evidence" value="ECO:0007669"/>
    <property type="project" value="UniProtKB-KW"/>
</dbReference>
<evidence type="ECO:0000313" key="1">
    <source>
        <dbReference type="EMBL" id="QKF53657.1"/>
    </source>
</evidence>
<name>A0A6M8N2J0_9PSED</name>
<accession>A0A6M8N2J0</accession>
<reference evidence="2" key="1">
    <citation type="submission" date="2019-12" db="EMBL/GenBank/DDBJ databases">
        <title>Endophytic bacteria associated with Panax ginseng seedlings.</title>
        <authorList>
            <person name="Park J.M."/>
            <person name="Shin R."/>
            <person name="Jo S.H."/>
        </authorList>
    </citation>
    <scope>NUCLEOTIDE SEQUENCE [LARGE SCALE GENOMIC DNA]</scope>
    <source>
        <strain evidence="2">PgKB30</strain>
    </source>
</reference>
<dbReference type="InterPro" id="IPR023606">
    <property type="entry name" value="CoA-Trfase_III_dom_1_sf"/>
</dbReference>
<dbReference type="AlphaFoldDB" id="A0A6M8N2J0"/>
<protein>
    <submittedName>
        <fullName evidence="1">Acetyl-CoA:oxalate CoA-transferase</fullName>
        <ecNumber evidence="1">2.8.3.19</ecNumber>
    </submittedName>
</protein>
<dbReference type="EMBL" id="CP053746">
    <property type="protein sequence ID" value="QKF53657.1"/>
    <property type="molecule type" value="Genomic_DNA"/>
</dbReference>
<dbReference type="SUPFAM" id="SSF89796">
    <property type="entry name" value="CoA-transferase family III (CaiB/BaiF)"/>
    <property type="match status" value="2"/>
</dbReference>
<dbReference type="PANTHER" id="PTHR48228:SF4">
    <property type="entry name" value="BLR3030 PROTEIN"/>
    <property type="match status" value="1"/>
</dbReference>
<dbReference type="Pfam" id="PF02515">
    <property type="entry name" value="CoA_transf_3"/>
    <property type="match status" value="1"/>
</dbReference>
<dbReference type="Gene3D" id="3.40.50.10540">
    <property type="entry name" value="Crotonobetainyl-coa:carnitine coa-transferase, domain 1"/>
    <property type="match status" value="1"/>
</dbReference>
<gene>
    <name evidence="1" type="ORF">FX982_04650</name>
</gene>
<dbReference type="EC" id="2.8.3.19" evidence="1"/>
<evidence type="ECO:0000313" key="2">
    <source>
        <dbReference type="Proteomes" id="UP000501989"/>
    </source>
</evidence>
<dbReference type="PANTHER" id="PTHR48228">
    <property type="entry name" value="SUCCINYL-COA--D-CITRAMALATE COA-TRANSFERASE"/>
    <property type="match status" value="1"/>
</dbReference>
<organism evidence="1 2">
    <name type="scientific">Pseudomonas graminis</name>
    <dbReference type="NCBI Taxonomy" id="158627"/>
    <lineage>
        <taxon>Bacteria</taxon>
        <taxon>Pseudomonadati</taxon>
        <taxon>Pseudomonadota</taxon>
        <taxon>Gammaproteobacteria</taxon>
        <taxon>Pseudomonadales</taxon>
        <taxon>Pseudomonadaceae</taxon>
        <taxon>Pseudomonas</taxon>
    </lineage>
</organism>
<keyword evidence="1" id="KW-0808">Transferase</keyword>
<dbReference type="KEGG" id="pgg:FX982_04650"/>
<dbReference type="InterPro" id="IPR050509">
    <property type="entry name" value="CoA-transferase_III"/>
</dbReference>
<dbReference type="RefSeq" id="WP_172612761.1">
    <property type="nucleotide sequence ID" value="NZ_CP053746.1"/>
</dbReference>
<proteinExistence type="predicted"/>
<sequence>MPTAHSDTAARHFLREFWLALGGEPRYLDHLQLTGEGALASVFPVTDFATAAIAAAHLAVGELIDQAHGTSPAITVDRRLASFWFSTSLQPQGWSLPAQWDAVAGDYRAADGWIRLHTNAPHHRQAALAVLETAAERDAVSQSVLRWKASELESAVVDNQGCAAAMRSASAWREHPQGRAVAAEPLLHRTRAPAAPAAAHQPNPARPEWIVPRERPLQGIRVLDLTRILAGPVATRFLAGFGAEVLRIDPPGWDEPGTVPEVALGKRCARLDLRDPADRAVLEGLISEADVMVHGYRADALARLGLSAERRRQLNPGLVDVSLNAYGWTGPWRERRGFDSLVQMGCGIADAGMVAAGSDRPVPLPVQALDHATGYLMAAAAVRGLTERLTTGQGVQVQASLARTALSLMSFAPTEAQPSALLPLNPSDYSDAIEHTAWGPALRLKPAGQIDGTPTHWDLPACALGSVDAKWL</sequence>
<dbReference type="InterPro" id="IPR003673">
    <property type="entry name" value="CoA-Trfase_fam_III"/>
</dbReference>